<feature type="transmembrane region" description="Helical" evidence="1">
    <location>
        <begin position="106"/>
        <end position="130"/>
    </location>
</feature>
<keyword evidence="1" id="KW-0472">Membrane</keyword>
<evidence type="ECO:0000256" key="1">
    <source>
        <dbReference type="SAM" id="Phobius"/>
    </source>
</evidence>
<feature type="transmembrane region" description="Helical" evidence="1">
    <location>
        <begin position="25"/>
        <end position="47"/>
    </location>
</feature>
<dbReference type="EMBL" id="JARKIF010000002">
    <property type="protein sequence ID" value="KAJ7646918.1"/>
    <property type="molecule type" value="Genomic_DNA"/>
</dbReference>
<name>A0AAD7CGE0_9AGAR</name>
<reference evidence="2" key="1">
    <citation type="submission" date="2023-03" db="EMBL/GenBank/DDBJ databases">
        <title>Massive genome expansion in bonnet fungi (Mycena s.s.) driven by repeated elements and novel gene families across ecological guilds.</title>
        <authorList>
            <consortium name="Lawrence Berkeley National Laboratory"/>
            <person name="Harder C.B."/>
            <person name="Miyauchi S."/>
            <person name="Viragh M."/>
            <person name="Kuo A."/>
            <person name="Thoen E."/>
            <person name="Andreopoulos B."/>
            <person name="Lu D."/>
            <person name="Skrede I."/>
            <person name="Drula E."/>
            <person name="Henrissat B."/>
            <person name="Morin E."/>
            <person name="Kohler A."/>
            <person name="Barry K."/>
            <person name="LaButti K."/>
            <person name="Morin E."/>
            <person name="Salamov A."/>
            <person name="Lipzen A."/>
            <person name="Mereny Z."/>
            <person name="Hegedus B."/>
            <person name="Baldrian P."/>
            <person name="Stursova M."/>
            <person name="Weitz H."/>
            <person name="Taylor A."/>
            <person name="Grigoriev I.V."/>
            <person name="Nagy L.G."/>
            <person name="Martin F."/>
            <person name="Kauserud H."/>
        </authorList>
    </citation>
    <scope>NUCLEOTIDE SEQUENCE</scope>
    <source>
        <strain evidence="2">9284</strain>
    </source>
</reference>
<evidence type="ECO:0000313" key="3">
    <source>
        <dbReference type="Proteomes" id="UP001221142"/>
    </source>
</evidence>
<keyword evidence="1" id="KW-0812">Transmembrane</keyword>
<sequence>MATPSSSGQVVMATGTILIYDVLELVIQTLVLGMYTVLILLSTRMLLIRGLKGIRTNQIMLLCTLFMYLLSIAYWAYSVADLVDRVLALPVNFTSGHDKVLKRSPLFNAILTVNYVITDAVVIWRAWILCLRQHRKYLCITIGFLALTAISVFGTIVFRIIGVVQSPFAPINNSSYLVKGINVFQIAALGMSLLSNLSATAIVAAAAWHYRSIIRAQLANAQKTSRALSLVAESGVLYCVSALMVLISALVSLPHGSLGDIYIPVHVQIAGAYPSFVLLLVGTQRSLSETTFLDTSELPAASRPSLGSAGRMSMQNRNRESLPPAVLSIQFATNSELSGAEARLPGGEFMEMVNMRQEEKVSSSVA</sequence>
<feature type="transmembrane region" description="Helical" evidence="1">
    <location>
        <begin position="59"/>
        <end position="77"/>
    </location>
</feature>
<feature type="transmembrane region" description="Helical" evidence="1">
    <location>
        <begin position="137"/>
        <end position="161"/>
    </location>
</feature>
<accession>A0AAD7CGE0</accession>
<protein>
    <submittedName>
        <fullName evidence="2">Uncharacterized protein</fullName>
    </submittedName>
</protein>
<feature type="transmembrane region" description="Helical" evidence="1">
    <location>
        <begin position="181"/>
        <end position="206"/>
    </location>
</feature>
<feature type="transmembrane region" description="Helical" evidence="1">
    <location>
        <begin position="227"/>
        <end position="249"/>
    </location>
</feature>
<gene>
    <name evidence="2" type="ORF">FB45DRAFT_891821</name>
</gene>
<dbReference type="AlphaFoldDB" id="A0AAD7CGE0"/>
<evidence type="ECO:0000313" key="2">
    <source>
        <dbReference type="EMBL" id="KAJ7646918.1"/>
    </source>
</evidence>
<dbReference type="Proteomes" id="UP001221142">
    <property type="component" value="Unassembled WGS sequence"/>
</dbReference>
<keyword evidence="1" id="KW-1133">Transmembrane helix</keyword>
<feature type="transmembrane region" description="Helical" evidence="1">
    <location>
        <begin position="261"/>
        <end position="281"/>
    </location>
</feature>
<comment type="caution">
    <text evidence="2">The sequence shown here is derived from an EMBL/GenBank/DDBJ whole genome shotgun (WGS) entry which is preliminary data.</text>
</comment>
<organism evidence="2 3">
    <name type="scientific">Roridomyces roridus</name>
    <dbReference type="NCBI Taxonomy" id="1738132"/>
    <lineage>
        <taxon>Eukaryota</taxon>
        <taxon>Fungi</taxon>
        <taxon>Dikarya</taxon>
        <taxon>Basidiomycota</taxon>
        <taxon>Agaricomycotina</taxon>
        <taxon>Agaricomycetes</taxon>
        <taxon>Agaricomycetidae</taxon>
        <taxon>Agaricales</taxon>
        <taxon>Marasmiineae</taxon>
        <taxon>Mycenaceae</taxon>
        <taxon>Roridomyces</taxon>
    </lineage>
</organism>
<keyword evidence="3" id="KW-1185">Reference proteome</keyword>
<proteinExistence type="predicted"/>